<feature type="region of interest" description="Disordered" evidence="6">
    <location>
        <begin position="776"/>
        <end position="832"/>
    </location>
</feature>
<feature type="compositionally biased region" description="Basic and acidic residues" evidence="6">
    <location>
        <begin position="1237"/>
        <end position="1255"/>
    </location>
</feature>
<dbReference type="Gene3D" id="6.10.140.1900">
    <property type="match status" value="1"/>
</dbReference>
<comment type="caution">
    <text evidence="8">The sequence shown here is derived from an EMBL/GenBank/DDBJ whole genome shotgun (WGS) entry which is preliminary data.</text>
</comment>
<feature type="compositionally biased region" description="Low complexity" evidence="6">
    <location>
        <begin position="580"/>
        <end position="594"/>
    </location>
</feature>
<dbReference type="OrthoDB" id="70161at2759"/>
<dbReference type="VEuPathDB" id="FungiDB:AAP_05719"/>
<name>A0A167VCI6_9EURO</name>
<feature type="compositionally biased region" description="Polar residues" evidence="6">
    <location>
        <begin position="489"/>
        <end position="500"/>
    </location>
</feature>
<dbReference type="AlphaFoldDB" id="A0A167VCI6"/>
<dbReference type="GO" id="GO:0034497">
    <property type="term" value="P:protein localization to phagophore assembly site"/>
    <property type="evidence" value="ECO:0007669"/>
    <property type="project" value="TreeGrafter"/>
</dbReference>
<feature type="compositionally biased region" description="Basic and acidic residues" evidence="6">
    <location>
        <begin position="405"/>
        <end position="414"/>
    </location>
</feature>
<feature type="compositionally biased region" description="Low complexity" evidence="6">
    <location>
        <begin position="501"/>
        <end position="528"/>
    </location>
</feature>
<feature type="compositionally biased region" description="Polar residues" evidence="6">
    <location>
        <begin position="804"/>
        <end position="832"/>
    </location>
</feature>
<protein>
    <recommendedName>
        <fullName evidence="3 5">Autophagy-related protein 13</fullName>
    </recommendedName>
</protein>
<evidence type="ECO:0000259" key="7">
    <source>
        <dbReference type="Pfam" id="PF10033"/>
    </source>
</evidence>
<dbReference type="GO" id="GO:0000423">
    <property type="term" value="P:mitophagy"/>
    <property type="evidence" value="ECO:0007669"/>
    <property type="project" value="TreeGrafter"/>
</dbReference>
<evidence type="ECO:0000256" key="1">
    <source>
        <dbReference type="ARBA" id="ARBA00005246"/>
    </source>
</evidence>
<evidence type="ECO:0000256" key="4">
    <source>
        <dbReference type="ARBA" id="ARBA00023006"/>
    </source>
</evidence>
<dbReference type="InterPro" id="IPR018731">
    <property type="entry name" value="Atg13_N"/>
</dbReference>
<dbReference type="GO" id="GO:0034727">
    <property type="term" value="P:piecemeal microautophagy of the nucleus"/>
    <property type="evidence" value="ECO:0007669"/>
    <property type="project" value="TreeGrafter"/>
</dbReference>
<feature type="domain" description="Autophagy-related protein 13 N-terminal" evidence="7">
    <location>
        <begin position="50"/>
        <end position="340"/>
    </location>
</feature>
<sequence>MHHFNRYNPALPAGSRQEKEKDRNMDREKQAGGGGGSSSAGEIGKLNQIVQHFYLKAVLVILRSRVDLPVLLTRGTDQKKFNLEIDDTNAIRESLQTWRAIDLFSSSSSKTSTSRPPPLYLETYLDAADLLPNQSLVILDSRGRRWDALEGLYSEYPHLKPGDKKIVLERWKIDLQQQQHPPRLRDDEKELSSVLPALYKKCVTVFRALYSFTRYMPAYSYVRKTGKGKRTPITATSTSAGLRLRWRVREGSQPSSPSSPGPMYEDLCPNLIAPLYRNSHGRGGAGTAGYGYHHYGYGDTARSPTADDEEPATSTFDFGSTDSPAGSLSISVTYRTNCDFRVDDSEALLSSRFMGVDDDVDIVADETDALFKPTLQTSTARQVRGGFGGAGDDYQNHDDDEDDRGMDRIARAERNIVSSSPRLPPSAITPRPQIEGRAVTTTATPSAPKIYNRDRTDSLSNTRRLLDQDKGSPNQLRRPSLSFPVFKTPTLSSSPKRVSQLSNATTPSPSNNNLSTTPTTAQGPGATSRPASRGSTLFYQHTTTPSSESAKAREIPHHLKRASTTTAAISAGRPLTPSISLSSRRGTVSRSGSSNEPGVSPSLHGLAQHYPASGGININTNAGIGGAAGGGGGTAGMGTSPSTSAGSSRPKYSSSFSHRRSRLSLGGLSNPSAAALAEDNNSSNGPLSRRASLASIQQGQSPIIGVPGVGEAGRYSPSPSSLYQGAGYPNYGYDIPAFAASLGSIHADEENISDFLKLLESSKDLMKSGMGQSAILGGGSGGRSGTGAGKAGNIPGSGAGDGTTFCSQRGDQPSTTHSVAAPQNQFSGNTVRGTTISALSRFQRLRESNQQLSDSMSNSFLLQQQQQQQRPITASPSSSLRQQHTQSQGSQSYQISPMTSPPNSAAVSAAAAATMPIGAMSISPHTPAVPSRLSAASNVDYGDEVGGVSSGGNNRIVTTSGMVVPPPMTTPETEGDIGNATQVLASTIAATTAPMTSTGITAIAPVEKQEACDIHAAIVANSNTTETPATAATANVTPIDIPSSSPQRSLLSGVNANRRPMSAAPKPHGRTANEDEVDEFLPFVKTLSLGSEDIAGRDPPSVGDLLRGRPGVRGATSLEVNTIDSSLARAADIGPSSPRFTSGQDGVNHVVDVGPLPTTSPFSTPNPSITSTISPITASATARRSAFLPPRPTFQRPQPIKGSSAWHLGMQKQGSIGSLDEDEPLLFAMSDVGASRRSLEAREREKENRTGEKGEGAGADVEMAEQMELEN</sequence>
<feature type="region of interest" description="Disordered" evidence="6">
    <location>
        <begin position="1057"/>
        <end position="1076"/>
    </location>
</feature>
<dbReference type="EMBL" id="AZGZ01000035">
    <property type="protein sequence ID" value="KZZ87338.1"/>
    <property type="molecule type" value="Genomic_DNA"/>
</dbReference>
<keyword evidence="9" id="KW-1185">Reference proteome</keyword>
<dbReference type="Proteomes" id="UP000242877">
    <property type="component" value="Unassembled WGS sequence"/>
</dbReference>
<organism evidence="8 9">
    <name type="scientific">Ascosphaera apis ARSEF 7405</name>
    <dbReference type="NCBI Taxonomy" id="392613"/>
    <lineage>
        <taxon>Eukaryota</taxon>
        <taxon>Fungi</taxon>
        <taxon>Dikarya</taxon>
        <taxon>Ascomycota</taxon>
        <taxon>Pezizomycotina</taxon>
        <taxon>Eurotiomycetes</taxon>
        <taxon>Eurotiomycetidae</taxon>
        <taxon>Onygenales</taxon>
        <taxon>Ascosphaeraceae</taxon>
        <taxon>Ascosphaera</taxon>
    </lineage>
</organism>
<gene>
    <name evidence="8" type="ORF">AAP_05719</name>
</gene>
<feature type="compositionally biased region" description="Polar residues" evidence="6">
    <location>
        <begin position="848"/>
        <end position="862"/>
    </location>
</feature>
<comment type="similarity">
    <text evidence="1 5">Belongs to the ATG13 family. Fungi subfamily.</text>
</comment>
<evidence type="ECO:0000256" key="3">
    <source>
        <dbReference type="ARBA" id="ARBA00013801"/>
    </source>
</evidence>
<evidence type="ECO:0000256" key="5">
    <source>
        <dbReference type="RuleBase" id="RU361214"/>
    </source>
</evidence>
<dbReference type="InterPro" id="IPR036570">
    <property type="entry name" value="HORMA_dom_sf"/>
</dbReference>
<dbReference type="GO" id="GO:0000407">
    <property type="term" value="C:phagophore assembly site"/>
    <property type="evidence" value="ECO:0007669"/>
    <property type="project" value="TreeGrafter"/>
</dbReference>
<feature type="region of interest" description="Disordered" evidence="6">
    <location>
        <begin position="301"/>
        <end position="321"/>
    </location>
</feature>
<feature type="compositionally biased region" description="Low complexity" evidence="6">
    <location>
        <begin position="637"/>
        <end position="656"/>
    </location>
</feature>
<feature type="compositionally biased region" description="Polar residues" evidence="6">
    <location>
        <begin position="312"/>
        <end position="321"/>
    </location>
</feature>
<evidence type="ECO:0000256" key="6">
    <source>
        <dbReference type="SAM" id="MobiDB-lite"/>
    </source>
</evidence>
<feature type="compositionally biased region" description="Basic and acidic residues" evidence="6">
    <location>
        <begin position="16"/>
        <end position="30"/>
    </location>
</feature>
<dbReference type="InterPro" id="IPR040182">
    <property type="entry name" value="ATG13"/>
</dbReference>
<evidence type="ECO:0000256" key="2">
    <source>
        <dbReference type="ARBA" id="ARBA00011848"/>
    </source>
</evidence>
<feature type="region of interest" description="Disordered" evidence="6">
    <location>
        <begin position="848"/>
        <end position="907"/>
    </location>
</feature>
<feature type="compositionally biased region" description="Gly residues" evidence="6">
    <location>
        <begin position="776"/>
        <end position="801"/>
    </location>
</feature>
<feature type="compositionally biased region" description="Acidic residues" evidence="6">
    <location>
        <begin position="1262"/>
        <end position="1271"/>
    </location>
</feature>
<evidence type="ECO:0000313" key="9">
    <source>
        <dbReference type="Proteomes" id="UP000242877"/>
    </source>
</evidence>
<dbReference type="GO" id="GO:1990316">
    <property type="term" value="C:Atg1/ULK1 kinase complex"/>
    <property type="evidence" value="ECO:0007669"/>
    <property type="project" value="InterPro"/>
</dbReference>
<proteinExistence type="inferred from homology"/>
<dbReference type="Gene3D" id="3.30.900.10">
    <property type="entry name" value="HORMA domain"/>
    <property type="match status" value="1"/>
</dbReference>
<dbReference type="Pfam" id="PF10033">
    <property type="entry name" value="ATG13"/>
    <property type="match status" value="1"/>
</dbReference>
<feature type="region of interest" description="Disordered" evidence="6">
    <location>
        <begin position="946"/>
        <end position="966"/>
    </location>
</feature>
<evidence type="ECO:0000313" key="8">
    <source>
        <dbReference type="EMBL" id="KZZ87338.1"/>
    </source>
</evidence>
<feature type="region of interest" description="Disordered" evidence="6">
    <location>
        <begin position="631"/>
        <end position="696"/>
    </location>
</feature>
<comment type="subunit">
    <text evidence="2">Interacts with ATG1 to form the ATG1-ATG13 kinase complex.</text>
</comment>
<dbReference type="PANTHER" id="PTHR13430">
    <property type="match status" value="1"/>
</dbReference>
<dbReference type="GO" id="GO:0005829">
    <property type="term" value="C:cytosol"/>
    <property type="evidence" value="ECO:0007669"/>
    <property type="project" value="TreeGrafter"/>
</dbReference>
<feature type="compositionally biased region" description="Polar residues" evidence="6">
    <location>
        <begin position="529"/>
        <end position="549"/>
    </location>
</feature>
<feature type="compositionally biased region" description="Polar residues" evidence="6">
    <location>
        <begin position="870"/>
        <end position="903"/>
    </location>
</feature>
<accession>A0A167VCI6</accession>
<keyword evidence="4 5" id="KW-0072">Autophagy</keyword>
<dbReference type="PANTHER" id="PTHR13430:SF4">
    <property type="entry name" value="AUTOPHAGY-RELATED PROTEIN 13"/>
    <property type="match status" value="1"/>
</dbReference>
<feature type="region of interest" description="Disordered" evidence="6">
    <location>
        <begin position="1232"/>
        <end position="1271"/>
    </location>
</feature>
<feature type="region of interest" description="Disordered" evidence="6">
    <location>
        <begin position="384"/>
        <end position="607"/>
    </location>
</feature>
<feature type="region of interest" description="Disordered" evidence="6">
    <location>
        <begin position="1"/>
        <end position="41"/>
    </location>
</feature>
<reference evidence="8 9" key="1">
    <citation type="journal article" date="2016" name="Genome Biol. Evol.">
        <title>Divergent and convergent evolution of fungal pathogenicity.</title>
        <authorList>
            <person name="Shang Y."/>
            <person name="Xiao G."/>
            <person name="Zheng P."/>
            <person name="Cen K."/>
            <person name="Zhan S."/>
            <person name="Wang C."/>
        </authorList>
    </citation>
    <scope>NUCLEOTIDE SEQUENCE [LARGE SCALE GENOMIC DNA]</scope>
    <source>
        <strain evidence="8 9">ARSEF 7405</strain>
    </source>
</reference>